<dbReference type="GO" id="GO:0003700">
    <property type="term" value="F:DNA-binding transcription factor activity"/>
    <property type="evidence" value="ECO:0007669"/>
    <property type="project" value="InterPro"/>
</dbReference>
<dbReference type="AlphaFoldDB" id="A0A7G6YD76"/>
<proteinExistence type="predicted"/>
<dbReference type="RefSeq" id="WP_185275879.1">
    <property type="nucleotide sequence ID" value="NZ_CP043641.1"/>
</dbReference>
<dbReference type="EMBL" id="CP043641">
    <property type="protein sequence ID" value="QNE36441.1"/>
    <property type="molecule type" value="Genomic_DNA"/>
</dbReference>
<evidence type="ECO:0000313" key="3">
    <source>
        <dbReference type="Proteomes" id="UP000515511"/>
    </source>
</evidence>
<protein>
    <submittedName>
        <fullName evidence="2">Winged helix-turn-helix transcriptional regulator</fullName>
    </submittedName>
</protein>
<organism evidence="2 3">
    <name type="scientific">Leifsonia shinshuensis</name>
    <dbReference type="NCBI Taxonomy" id="150026"/>
    <lineage>
        <taxon>Bacteria</taxon>
        <taxon>Bacillati</taxon>
        <taxon>Actinomycetota</taxon>
        <taxon>Actinomycetes</taxon>
        <taxon>Micrococcales</taxon>
        <taxon>Microbacteriaceae</taxon>
        <taxon>Leifsonia</taxon>
    </lineage>
</organism>
<accession>A0A7G6YD76</accession>
<dbReference type="KEGG" id="lse:F1C12_15865"/>
<name>A0A7G6YD76_9MICO</name>
<evidence type="ECO:0000259" key="1">
    <source>
        <dbReference type="SMART" id="SM00418"/>
    </source>
</evidence>
<sequence>MTDDANPFPGLDPAQDVLLSPSAMRGLVNPLRLRLLDLLQADGPSTATELGRRVGQSTGVTSYHLRVLAQHGFIVEDAERGNDRDRWWRAVHRSTSFSFRVPGDAATEETVDQAVQFVRLNAEESHRRVLAWVDTLSSQVEELPELPWTVSDWPLTLTVEQAREVTAAVRELVTRFRREPGAEGDGTRVHAQFQLFPEP</sequence>
<dbReference type="SUPFAM" id="SSF46785">
    <property type="entry name" value="Winged helix' DNA-binding domain"/>
    <property type="match status" value="1"/>
</dbReference>
<evidence type="ECO:0000313" key="2">
    <source>
        <dbReference type="EMBL" id="QNE36441.1"/>
    </source>
</evidence>
<dbReference type="InterPro" id="IPR036390">
    <property type="entry name" value="WH_DNA-bd_sf"/>
</dbReference>
<dbReference type="InterPro" id="IPR011991">
    <property type="entry name" value="ArsR-like_HTH"/>
</dbReference>
<dbReference type="CDD" id="cd00090">
    <property type="entry name" value="HTH_ARSR"/>
    <property type="match status" value="1"/>
</dbReference>
<reference evidence="3" key="1">
    <citation type="submission" date="2019-09" db="EMBL/GenBank/DDBJ databases">
        <title>Antimicrobial potential of Antarctic Bacteria.</title>
        <authorList>
            <person name="Benaud N."/>
            <person name="Edwards R.J."/>
            <person name="Ferrari B.C."/>
        </authorList>
    </citation>
    <scope>NUCLEOTIDE SEQUENCE [LARGE SCALE GENOMIC DNA]</scope>
    <source>
        <strain evidence="3">INR9</strain>
    </source>
</reference>
<gene>
    <name evidence="2" type="ORF">F1C12_15865</name>
</gene>
<dbReference type="Pfam" id="PF12840">
    <property type="entry name" value="HTH_20"/>
    <property type="match status" value="1"/>
</dbReference>
<dbReference type="InterPro" id="IPR001845">
    <property type="entry name" value="HTH_ArsR_DNA-bd_dom"/>
</dbReference>
<feature type="domain" description="HTH arsR-type" evidence="1">
    <location>
        <begin position="22"/>
        <end position="116"/>
    </location>
</feature>
<dbReference type="Proteomes" id="UP000515511">
    <property type="component" value="Chromosome"/>
</dbReference>
<dbReference type="SMART" id="SM00418">
    <property type="entry name" value="HTH_ARSR"/>
    <property type="match status" value="1"/>
</dbReference>
<dbReference type="InterPro" id="IPR036388">
    <property type="entry name" value="WH-like_DNA-bd_sf"/>
</dbReference>
<dbReference type="Gene3D" id="1.10.10.10">
    <property type="entry name" value="Winged helix-like DNA-binding domain superfamily/Winged helix DNA-binding domain"/>
    <property type="match status" value="1"/>
</dbReference>